<reference evidence="9" key="1">
    <citation type="submission" date="2023-04" db="EMBL/GenBank/DDBJ databases">
        <authorList>
            <person name="Vijverberg K."/>
            <person name="Xiong W."/>
            <person name="Schranz E."/>
        </authorList>
    </citation>
    <scope>NUCLEOTIDE SEQUENCE</scope>
</reference>
<keyword evidence="7" id="KW-1133">Transmembrane helix</keyword>
<dbReference type="AlphaFoldDB" id="A0AA35VJ34"/>
<dbReference type="FunFam" id="2.40.70.10:FF:000018">
    <property type="entry name" value="Aspartic proteinase-like protein 2"/>
    <property type="match status" value="1"/>
</dbReference>
<protein>
    <recommendedName>
        <fullName evidence="8">Peptidase A1 domain-containing protein</fullName>
    </recommendedName>
</protein>
<dbReference type="GO" id="GO:0006508">
    <property type="term" value="P:proteolysis"/>
    <property type="evidence" value="ECO:0007669"/>
    <property type="project" value="UniProtKB-KW"/>
</dbReference>
<evidence type="ECO:0000256" key="7">
    <source>
        <dbReference type="SAM" id="Phobius"/>
    </source>
</evidence>
<evidence type="ECO:0000256" key="1">
    <source>
        <dbReference type="ARBA" id="ARBA00007447"/>
    </source>
</evidence>
<dbReference type="Pfam" id="PF14543">
    <property type="entry name" value="TAXi_N"/>
    <property type="match status" value="1"/>
</dbReference>
<feature type="domain" description="Peptidase A1" evidence="8">
    <location>
        <begin position="88"/>
        <end position="442"/>
    </location>
</feature>
<dbReference type="PRINTS" id="PR00792">
    <property type="entry name" value="PEPSIN"/>
</dbReference>
<evidence type="ECO:0000256" key="2">
    <source>
        <dbReference type="ARBA" id="ARBA00022670"/>
    </source>
</evidence>
<dbReference type="InterPro" id="IPR032799">
    <property type="entry name" value="TAXi_C"/>
</dbReference>
<keyword evidence="2" id="KW-0645">Protease</keyword>
<dbReference type="PANTHER" id="PTHR13683:SF810">
    <property type="entry name" value="NEPENTHESIN"/>
    <property type="match status" value="1"/>
</dbReference>
<keyword evidence="7" id="KW-0812">Transmembrane</keyword>
<evidence type="ECO:0000256" key="5">
    <source>
        <dbReference type="ARBA" id="ARBA00023180"/>
    </source>
</evidence>
<dbReference type="Gene3D" id="2.40.70.10">
    <property type="entry name" value="Acid Proteases"/>
    <property type="match status" value="2"/>
</dbReference>
<dbReference type="Proteomes" id="UP001177003">
    <property type="component" value="Chromosome 1"/>
</dbReference>
<keyword evidence="4" id="KW-0378">Hydrolase</keyword>
<gene>
    <name evidence="9" type="ORF">LSALG_LOCUS10051</name>
</gene>
<name>A0AA35VJ34_LACSI</name>
<evidence type="ECO:0000259" key="8">
    <source>
        <dbReference type="PROSITE" id="PS51767"/>
    </source>
</evidence>
<feature type="active site" evidence="6">
    <location>
        <position position="323"/>
    </location>
</feature>
<dbReference type="InterPro" id="IPR032861">
    <property type="entry name" value="TAXi_N"/>
</dbReference>
<dbReference type="GO" id="GO:0004190">
    <property type="term" value="F:aspartic-type endopeptidase activity"/>
    <property type="evidence" value="ECO:0007669"/>
    <property type="project" value="UniProtKB-KW"/>
</dbReference>
<dbReference type="EMBL" id="OX465077">
    <property type="protein sequence ID" value="CAI9269694.1"/>
    <property type="molecule type" value="Genomic_DNA"/>
</dbReference>
<evidence type="ECO:0000256" key="4">
    <source>
        <dbReference type="ARBA" id="ARBA00022801"/>
    </source>
</evidence>
<dbReference type="SUPFAM" id="SSF50630">
    <property type="entry name" value="Acid proteases"/>
    <property type="match status" value="1"/>
</dbReference>
<evidence type="ECO:0000256" key="3">
    <source>
        <dbReference type="ARBA" id="ARBA00022750"/>
    </source>
</evidence>
<keyword evidence="5" id="KW-0325">Glycoprotein</keyword>
<evidence type="ECO:0000313" key="9">
    <source>
        <dbReference type="EMBL" id="CAI9269694.1"/>
    </source>
</evidence>
<evidence type="ECO:0000313" key="10">
    <source>
        <dbReference type="Proteomes" id="UP001177003"/>
    </source>
</evidence>
<dbReference type="InterPro" id="IPR021109">
    <property type="entry name" value="Peptidase_aspartic_dom_sf"/>
</dbReference>
<feature type="transmembrane region" description="Helical" evidence="7">
    <location>
        <begin position="483"/>
        <end position="501"/>
    </location>
</feature>
<proteinExistence type="inferred from homology"/>
<keyword evidence="10" id="KW-1185">Reference proteome</keyword>
<comment type="similarity">
    <text evidence="1">Belongs to the peptidase A1 family.</text>
</comment>
<dbReference type="Pfam" id="PF14541">
    <property type="entry name" value="TAXi_C"/>
    <property type="match status" value="1"/>
</dbReference>
<sequence>MSTIYITARNAVISTLLGVVVLLQAVSGFPAILTLERAFSVKHRIKLSELIYRDNLRHGRMLLKDTSPKGVIGFVAEGSYDLRVAGLYYTKVKLGTPSKDYYLQIDTGSDVSWVSCRSCNDCPTSSGFNIPITFYDPSSSSTSSPISCSDQRCPQASQTYDSSSCLNNHCTYTIQYGDDSATSGHYVSDLMHFKIIVSGTETELSNTSASIVFGCGTIESGVLTTPDSALDGILGLGQQGRSIISQLSSQGITPNSFAHCLADGGGLLVIGQPMVPYIVFTPLVKSQGYYSISLQSISVNDKMLSIDPSVFAINDDKAGTIVDSGTTLAYLTEEAYTTFVDAITKSVSLSVQPHTSNGNTCYSITSSVSNIFPIVSLNFVGGASMHLRPQDYLSHQSSKSGAEVWCMGFQRSHQKGITILGDLVLKDKFIVYDLDAQRIGWARYDCFSIVQVSSNSSSSSGEAVTPSQISGGRSLGIRSRQQIPVIVISSIIYLTMMFIGFQATRMSL</sequence>
<organism evidence="9 10">
    <name type="scientific">Lactuca saligna</name>
    <name type="common">Willowleaf lettuce</name>
    <dbReference type="NCBI Taxonomy" id="75948"/>
    <lineage>
        <taxon>Eukaryota</taxon>
        <taxon>Viridiplantae</taxon>
        <taxon>Streptophyta</taxon>
        <taxon>Embryophyta</taxon>
        <taxon>Tracheophyta</taxon>
        <taxon>Spermatophyta</taxon>
        <taxon>Magnoliopsida</taxon>
        <taxon>eudicotyledons</taxon>
        <taxon>Gunneridae</taxon>
        <taxon>Pentapetalae</taxon>
        <taxon>asterids</taxon>
        <taxon>campanulids</taxon>
        <taxon>Asterales</taxon>
        <taxon>Asteraceae</taxon>
        <taxon>Cichorioideae</taxon>
        <taxon>Cichorieae</taxon>
        <taxon>Lactucinae</taxon>
        <taxon>Lactuca</taxon>
    </lineage>
</organism>
<evidence type="ECO:0000256" key="6">
    <source>
        <dbReference type="PIRSR" id="PIRSR601461-1"/>
    </source>
</evidence>
<dbReference type="InterPro" id="IPR001461">
    <property type="entry name" value="Aspartic_peptidase_A1"/>
</dbReference>
<dbReference type="InterPro" id="IPR033121">
    <property type="entry name" value="PEPTIDASE_A1"/>
</dbReference>
<feature type="active site" evidence="6">
    <location>
        <position position="106"/>
    </location>
</feature>
<dbReference type="CDD" id="cd05476">
    <property type="entry name" value="pepsin_A_like_plant"/>
    <property type="match status" value="1"/>
</dbReference>
<dbReference type="PROSITE" id="PS51767">
    <property type="entry name" value="PEPTIDASE_A1"/>
    <property type="match status" value="1"/>
</dbReference>
<dbReference type="PANTHER" id="PTHR13683">
    <property type="entry name" value="ASPARTYL PROTEASES"/>
    <property type="match status" value="1"/>
</dbReference>
<keyword evidence="7" id="KW-0472">Membrane</keyword>
<accession>A0AA35VJ34</accession>
<keyword evidence="3" id="KW-0064">Aspartyl protease</keyword>
<dbReference type="InterPro" id="IPR034161">
    <property type="entry name" value="Pepsin-like_plant"/>
</dbReference>